<proteinExistence type="predicted"/>
<feature type="region of interest" description="Disordered" evidence="1">
    <location>
        <begin position="86"/>
        <end position="111"/>
    </location>
</feature>
<feature type="compositionally biased region" description="Polar residues" evidence="1">
    <location>
        <begin position="91"/>
        <end position="102"/>
    </location>
</feature>
<keyword evidence="3" id="KW-1185">Reference proteome</keyword>
<evidence type="ECO:0000313" key="2">
    <source>
        <dbReference type="EMBL" id="KAK4029818.1"/>
    </source>
</evidence>
<protein>
    <submittedName>
        <fullName evidence="2">Uncharacterized protein</fullName>
    </submittedName>
</protein>
<name>A0ABR0AXG9_9CRUS</name>
<comment type="caution">
    <text evidence="2">The sequence shown here is derived from an EMBL/GenBank/DDBJ whole genome shotgun (WGS) entry which is preliminary data.</text>
</comment>
<dbReference type="Proteomes" id="UP001234178">
    <property type="component" value="Unassembled WGS sequence"/>
</dbReference>
<evidence type="ECO:0000256" key="1">
    <source>
        <dbReference type="SAM" id="MobiDB-lite"/>
    </source>
</evidence>
<dbReference type="EMBL" id="JAOYFB010000039">
    <property type="protein sequence ID" value="KAK4029818.1"/>
    <property type="molecule type" value="Genomic_DNA"/>
</dbReference>
<reference evidence="2 3" key="1">
    <citation type="journal article" date="2023" name="Nucleic Acids Res.">
        <title>The hologenome of Daphnia magna reveals possible DNA methylation and microbiome-mediated evolution of the host genome.</title>
        <authorList>
            <person name="Chaturvedi A."/>
            <person name="Li X."/>
            <person name="Dhandapani V."/>
            <person name="Marshall H."/>
            <person name="Kissane S."/>
            <person name="Cuenca-Cambronero M."/>
            <person name="Asole G."/>
            <person name="Calvet F."/>
            <person name="Ruiz-Romero M."/>
            <person name="Marangio P."/>
            <person name="Guigo R."/>
            <person name="Rago D."/>
            <person name="Mirbahai L."/>
            <person name="Eastwood N."/>
            <person name="Colbourne J.K."/>
            <person name="Zhou J."/>
            <person name="Mallon E."/>
            <person name="Orsini L."/>
        </authorList>
    </citation>
    <scope>NUCLEOTIDE SEQUENCE [LARGE SCALE GENOMIC DNA]</scope>
    <source>
        <strain evidence="2">LRV0_1</strain>
    </source>
</reference>
<gene>
    <name evidence="2" type="ORF">OUZ56_022778</name>
</gene>
<accession>A0ABR0AXG9</accession>
<evidence type="ECO:0000313" key="3">
    <source>
        <dbReference type="Proteomes" id="UP001234178"/>
    </source>
</evidence>
<sequence>MIVYNALCANIHTTAGHVYAQPHVDCLAPGCLVRILRLEGEKKKETIDKRPVAHQVGASMRQVFVATLSLRPSSFCLSISRTPETHAARGMQQQPVKQQLYYTNGDPKEES</sequence>
<organism evidence="2 3">
    <name type="scientific">Daphnia magna</name>
    <dbReference type="NCBI Taxonomy" id="35525"/>
    <lineage>
        <taxon>Eukaryota</taxon>
        <taxon>Metazoa</taxon>
        <taxon>Ecdysozoa</taxon>
        <taxon>Arthropoda</taxon>
        <taxon>Crustacea</taxon>
        <taxon>Branchiopoda</taxon>
        <taxon>Diplostraca</taxon>
        <taxon>Cladocera</taxon>
        <taxon>Anomopoda</taxon>
        <taxon>Daphniidae</taxon>
        <taxon>Daphnia</taxon>
    </lineage>
</organism>